<evidence type="ECO:0000313" key="1">
    <source>
        <dbReference type="EMBL" id="HIZ47001.1"/>
    </source>
</evidence>
<organism evidence="1 2">
    <name type="scientific">Candidatus Olsenella pullistercoris</name>
    <dbReference type="NCBI Taxonomy" id="2838712"/>
    <lineage>
        <taxon>Bacteria</taxon>
        <taxon>Bacillati</taxon>
        <taxon>Actinomycetota</taxon>
        <taxon>Coriobacteriia</taxon>
        <taxon>Coriobacteriales</taxon>
        <taxon>Atopobiaceae</taxon>
        <taxon>Olsenella</taxon>
    </lineage>
</organism>
<reference evidence="1" key="1">
    <citation type="journal article" date="2021" name="PeerJ">
        <title>Extensive microbial diversity within the chicken gut microbiome revealed by metagenomics and culture.</title>
        <authorList>
            <person name="Gilroy R."/>
            <person name="Ravi A."/>
            <person name="Getino M."/>
            <person name="Pursley I."/>
            <person name="Horton D.L."/>
            <person name="Alikhan N.F."/>
            <person name="Baker D."/>
            <person name="Gharbi K."/>
            <person name="Hall N."/>
            <person name="Watson M."/>
            <person name="Adriaenssens E.M."/>
            <person name="Foster-Nyarko E."/>
            <person name="Jarju S."/>
            <person name="Secka A."/>
            <person name="Antonio M."/>
            <person name="Oren A."/>
            <person name="Chaudhuri R.R."/>
            <person name="La Ragione R."/>
            <person name="Hildebrand F."/>
            <person name="Pallen M.J."/>
        </authorList>
    </citation>
    <scope>NUCLEOTIDE SEQUENCE</scope>
    <source>
        <strain evidence="1">ChiHjej12B11-14209</strain>
    </source>
</reference>
<comment type="caution">
    <text evidence="1">The sequence shown here is derived from an EMBL/GenBank/DDBJ whole genome shotgun (WGS) entry which is preliminary data.</text>
</comment>
<protein>
    <submittedName>
        <fullName evidence="1">Uncharacterized protein</fullName>
    </submittedName>
</protein>
<accession>A0A9D2JEN2</accession>
<gene>
    <name evidence="1" type="ORF">IAA19_08315</name>
</gene>
<proteinExistence type="predicted"/>
<name>A0A9D2JEN2_9ACTN</name>
<reference evidence="1" key="2">
    <citation type="submission" date="2021-04" db="EMBL/GenBank/DDBJ databases">
        <authorList>
            <person name="Gilroy R."/>
        </authorList>
    </citation>
    <scope>NUCLEOTIDE SEQUENCE</scope>
    <source>
        <strain evidence="1">ChiHjej12B11-14209</strain>
    </source>
</reference>
<evidence type="ECO:0000313" key="2">
    <source>
        <dbReference type="Proteomes" id="UP000824062"/>
    </source>
</evidence>
<sequence>MTANEGRCYNDAIELTKTAIASCGSQNAWVLVHPEAVNNFFDAVLENLRKTRGISEG</sequence>
<dbReference type="AlphaFoldDB" id="A0A9D2JEN2"/>
<dbReference type="EMBL" id="DXBM01000067">
    <property type="protein sequence ID" value="HIZ47001.1"/>
    <property type="molecule type" value="Genomic_DNA"/>
</dbReference>
<dbReference type="Proteomes" id="UP000824062">
    <property type="component" value="Unassembled WGS sequence"/>
</dbReference>